<feature type="transmembrane region" description="Helical" evidence="1">
    <location>
        <begin position="35"/>
        <end position="61"/>
    </location>
</feature>
<feature type="transmembrane region" description="Helical" evidence="1">
    <location>
        <begin position="105"/>
        <end position="129"/>
    </location>
</feature>
<dbReference type="RefSeq" id="WP_132745930.1">
    <property type="nucleotide sequence ID" value="NZ_SLXK01000011.1"/>
</dbReference>
<keyword evidence="1" id="KW-0812">Transmembrane</keyword>
<proteinExistence type="predicted"/>
<dbReference type="InterPro" id="IPR031360">
    <property type="entry name" value="TrpP"/>
</dbReference>
<feature type="transmembrane region" description="Helical" evidence="1">
    <location>
        <begin position="6"/>
        <end position="28"/>
    </location>
</feature>
<organism evidence="2 3">
    <name type="scientific">Scopulibacillus darangshiensis</name>
    <dbReference type="NCBI Taxonomy" id="442528"/>
    <lineage>
        <taxon>Bacteria</taxon>
        <taxon>Bacillati</taxon>
        <taxon>Bacillota</taxon>
        <taxon>Bacilli</taxon>
        <taxon>Bacillales</taxon>
        <taxon>Sporolactobacillaceae</taxon>
        <taxon>Scopulibacillus</taxon>
    </lineage>
</organism>
<evidence type="ECO:0000313" key="2">
    <source>
        <dbReference type="EMBL" id="TCP29274.1"/>
    </source>
</evidence>
<sequence length="180" mass="18987">MKVQKLVLMALFLGIGTILHAVIPGFFFGMKPDMLLSMMFVCIFLFADKGNIVILGLAAGILSGLTTTIPGGFLPNIIDKLITSAVIFLLFAALRHLLNRTLTAVILAAAGTLISGTIFLSAMTVLGALPAKASFIALFDTVVLPAAALNTIFVLIIFPIVLKITDQSRLASTTPTAKRG</sequence>
<keyword evidence="1" id="KW-0472">Membrane</keyword>
<dbReference type="Pfam" id="PF17099">
    <property type="entry name" value="TrpP"/>
    <property type="match status" value="1"/>
</dbReference>
<keyword evidence="3" id="KW-1185">Reference proteome</keyword>
<dbReference type="Proteomes" id="UP000295416">
    <property type="component" value="Unassembled WGS sequence"/>
</dbReference>
<feature type="transmembrane region" description="Helical" evidence="1">
    <location>
        <begin position="81"/>
        <end position="98"/>
    </location>
</feature>
<evidence type="ECO:0000313" key="3">
    <source>
        <dbReference type="Proteomes" id="UP000295416"/>
    </source>
</evidence>
<dbReference type="OrthoDB" id="2243651at2"/>
<protein>
    <submittedName>
        <fullName evidence="2">Tryptophan transporter TrpP</fullName>
    </submittedName>
</protein>
<comment type="caution">
    <text evidence="2">The sequence shown here is derived from an EMBL/GenBank/DDBJ whole genome shotgun (WGS) entry which is preliminary data.</text>
</comment>
<gene>
    <name evidence="2" type="ORF">EV207_11176</name>
</gene>
<keyword evidence="1" id="KW-1133">Transmembrane helix</keyword>
<reference evidence="2 3" key="1">
    <citation type="submission" date="2019-03" db="EMBL/GenBank/DDBJ databases">
        <title>Genomic Encyclopedia of Type Strains, Phase IV (KMG-IV): sequencing the most valuable type-strain genomes for metagenomic binning, comparative biology and taxonomic classification.</title>
        <authorList>
            <person name="Goeker M."/>
        </authorList>
    </citation>
    <scope>NUCLEOTIDE SEQUENCE [LARGE SCALE GENOMIC DNA]</scope>
    <source>
        <strain evidence="2 3">DSM 19377</strain>
    </source>
</reference>
<dbReference type="AlphaFoldDB" id="A0A4R2P598"/>
<accession>A0A4R2P598</accession>
<evidence type="ECO:0000256" key="1">
    <source>
        <dbReference type="SAM" id="Phobius"/>
    </source>
</evidence>
<feature type="transmembrane region" description="Helical" evidence="1">
    <location>
        <begin position="135"/>
        <end position="162"/>
    </location>
</feature>
<dbReference type="EMBL" id="SLXK01000011">
    <property type="protein sequence ID" value="TCP29274.1"/>
    <property type="molecule type" value="Genomic_DNA"/>
</dbReference>
<name>A0A4R2P598_9BACL</name>